<dbReference type="OrthoDB" id="4062651at2759"/>
<dbReference type="Pfam" id="PF00462">
    <property type="entry name" value="Glutaredoxin"/>
    <property type="match status" value="1"/>
</dbReference>
<feature type="domain" description="Glutaredoxin" evidence="1">
    <location>
        <begin position="196"/>
        <end position="263"/>
    </location>
</feature>
<evidence type="ECO:0000313" key="2">
    <source>
        <dbReference type="EMBL" id="PIA57410.1"/>
    </source>
</evidence>
<evidence type="ECO:0000259" key="1">
    <source>
        <dbReference type="Pfam" id="PF00462"/>
    </source>
</evidence>
<dbReference type="AlphaFoldDB" id="A0A2G5ENX1"/>
<dbReference type="Gene3D" id="3.40.30.10">
    <property type="entry name" value="Glutaredoxin"/>
    <property type="match status" value="1"/>
</dbReference>
<dbReference type="EMBL" id="KZ305023">
    <property type="protein sequence ID" value="PIA57410.1"/>
    <property type="molecule type" value="Genomic_DNA"/>
</dbReference>
<dbReference type="PROSITE" id="PS51354">
    <property type="entry name" value="GLUTAREDOXIN_2"/>
    <property type="match status" value="1"/>
</dbReference>
<dbReference type="STRING" id="218851.A0A2G5ENX1"/>
<organism evidence="2 3">
    <name type="scientific">Aquilegia coerulea</name>
    <name type="common">Rocky mountain columbine</name>
    <dbReference type="NCBI Taxonomy" id="218851"/>
    <lineage>
        <taxon>Eukaryota</taxon>
        <taxon>Viridiplantae</taxon>
        <taxon>Streptophyta</taxon>
        <taxon>Embryophyta</taxon>
        <taxon>Tracheophyta</taxon>
        <taxon>Spermatophyta</taxon>
        <taxon>Magnoliopsida</taxon>
        <taxon>Ranunculales</taxon>
        <taxon>Ranunculaceae</taxon>
        <taxon>Thalictroideae</taxon>
        <taxon>Aquilegia</taxon>
    </lineage>
</organism>
<name>A0A2G5ENX1_AQUCA</name>
<dbReference type="InterPro" id="IPR002109">
    <property type="entry name" value="Glutaredoxin"/>
</dbReference>
<dbReference type="InParanoid" id="A0A2G5ENX1"/>
<dbReference type="Proteomes" id="UP000230069">
    <property type="component" value="Unassembled WGS sequence"/>
</dbReference>
<reference evidence="2 3" key="1">
    <citation type="submission" date="2017-09" db="EMBL/GenBank/DDBJ databases">
        <title>WGS assembly of Aquilegia coerulea Goldsmith.</title>
        <authorList>
            <person name="Hodges S."/>
            <person name="Kramer E."/>
            <person name="Nordborg M."/>
            <person name="Tomkins J."/>
            <person name="Borevitz J."/>
            <person name="Derieg N."/>
            <person name="Yan J."/>
            <person name="Mihaltcheva S."/>
            <person name="Hayes R.D."/>
            <person name="Rokhsar D."/>
        </authorList>
    </citation>
    <scope>NUCLEOTIDE SEQUENCE [LARGE SCALE GENOMIC DNA]</scope>
    <source>
        <strain evidence="3">cv. Goldsmith</strain>
    </source>
</reference>
<accession>A0A2G5ENX1</accession>
<proteinExistence type="predicted"/>
<keyword evidence="3" id="KW-1185">Reference proteome</keyword>
<gene>
    <name evidence="2" type="ORF">AQUCO_00600262v1</name>
</gene>
<protein>
    <recommendedName>
        <fullName evidence="1">Glutaredoxin domain-containing protein</fullName>
    </recommendedName>
</protein>
<dbReference type="SUPFAM" id="SSF52833">
    <property type="entry name" value="Thioredoxin-like"/>
    <property type="match status" value="1"/>
</dbReference>
<dbReference type="InterPro" id="IPR036249">
    <property type="entry name" value="Thioredoxin-like_sf"/>
</dbReference>
<dbReference type="PANTHER" id="PTHR45669">
    <property type="entry name" value="GLUTAREDOXIN DOMAIN-CONTAINING CYSTEINE-RICH PROTEIN CG12206-RELATED"/>
    <property type="match status" value="1"/>
</dbReference>
<dbReference type="PANTHER" id="PTHR45669:SF12">
    <property type="entry name" value="EMB|CAB85507.1"/>
    <property type="match status" value="1"/>
</dbReference>
<sequence>MFEKGQLDELIFNCGIKEENKESAKTLCMAALLCVQYHPTDRPPMSTVIKILEGDIHIRPSQLLNPFPYYYSQIESSLGGDSTSSYQHILSPDFHKRLHEGSIQDTEEDFTHTEFGSSSMSRQPLGGTGTPADVMINSIKIDSDTTTTSELKASTQKELEEYFEKVPVSPTLRSSPTIASIHQELKKHFKKLENSVVIYTTSLGAISKTVEECEKVRKILLSRNIQMSERDLWTNPEYREELKKLLGKKDIKFPVVFVKGRLIGGADELQKLEEDNELGTLFDGISATTLV</sequence>
<evidence type="ECO:0000313" key="3">
    <source>
        <dbReference type="Proteomes" id="UP000230069"/>
    </source>
</evidence>